<keyword evidence="15" id="KW-1185">Reference proteome</keyword>
<evidence type="ECO:0000313" key="15">
    <source>
        <dbReference type="Proteomes" id="UP000196053"/>
    </source>
</evidence>
<keyword evidence="10" id="KW-0406">Ion transport</keyword>
<dbReference type="InterPro" id="IPR004772">
    <property type="entry name" value="TrkH"/>
</dbReference>
<evidence type="ECO:0000256" key="10">
    <source>
        <dbReference type="ARBA" id="ARBA00023065"/>
    </source>
</evidence>
<evidence type="ECO:0000256" key="11">
    <source>
        <dbReference type="ARBA" id="ARBA00023136"/>
    </source>
</evidence>
<feature type="transmembrane region" description="Helical" evidence="13">
    <location>
        <begin position="327"/>
        <end position="346"/>
    </location>
</feature>
<feature type="binding site" evidence="12">
    <location>
        <position position="310"/>
    </location>
    <ligand>
        <name>K(+)</name>
        <dbReference type="ChEBI" id="CHEBI:29103"/>
    </ligand>
</feature>
<evidence type="ECO:0000256" key="13">
    <source>
        <dbReference type="SAM" id="Phobius"/>
    </source>
</evidence>
<keyword evidence="4" id="KW-1003">Cell membrane</keyword>
<feature type="binding site" evidence="12">
    <location>
        <position position="110"/>
    </location>
    <ligand>
        <name>K(+)</name>
        <dbReference type="ChEBI" id="CHEBI:29103"/>
    </ligand>
</feature>
<keyword evidence="5" id="KW-0997">Cell inner membrane</keyword>
<feature type="transmembrane region" description="Helical" evidence="13">
    <location>
        <begin position="68"/>
        <end position="89"/>
    </location>
</feature>
<evidence type="ECO:0000256" key="5">
    <source>
        <dbReference type="ARBA" id="ARBA00022519"/>
    </source>
</evidence>
<feature type="transmembrane region" description="Helical" evidence="13">
    <location>
        <begin position="37"/>
        <end position="56"/>
    </location>
</feature>
<reference evidence="15" key="1">
    <citation type="submission" date="2015-09" db="EMBL/GenBank/DDBJ databases">
        <authorList>
            <person name="Wibberg D."/>
        </authorList>
    </citation>
    <scope>NUCLEOTIDE SEQUENCE [LARGE SCALE GENOMIC DNA]</scope>
    <source>
        <strain evidence="15">SD1D</strain>
    </source>
</reference>
<dbReference type="InterPro" id="IPR003445">
    <property type="entry name" value="Cat_transpt"/>
</dbReference>
<feature type="binding site" evidence="12">
    <location>
        <position position="109"/>
    </location>
    <ligand>
        <name>K(+)</name>
        <dbReference type="ChEBI" id="CHEBI:29103"/>
    </ligand>
</feature>
<dbReference type="PANTHER" id="PTHR32024">
    <property type="entry name" value="TRK SYSTEM POTASSIUM UPTAKE PROTEIN TRKG-RELATED"/>
    <property type="match status" value="1"/>
</dbReference>
<evidence type="ECO:0000313" key="14">
    <source>
        <dbReference type="EMBL" id="CUH93752.1"/>
    </source>
</evidence>
<organism evidence="14 15">
    <name type="scientific">Herbinix luporum</name>
    <dbReference type="NCBI Taxonomy" id="1679721"/>
    <lineage>
        <taxon>Bacteria</taxon>
        <taxon>Bacillati</taxon>
        <taxon>Bacillota</taxon>
        <taxon>Clostridia</taxon>
        <taxon>Lachnospirales</taxon>
        <taxon>Lachnospiraceae</taxon>
        <taxon>Herbinix</taxon>
    </lineage>
</organism>
<dbReference type="GO" id="GO:0005886">
    <property type="term" value="C:plasma membrane"/>
    <property type="evidence" value="ECO:0007669"/>
    <property type="project" value="UniProtKB-SubCell"/>
</dbReference>
<dbReference type="GO" id="GO:0015379">
    <property type="term" value="F:potassium:chloride symporter activity"/>
    <property type="evidence" value="ECO:0007669"/>
    <property type="project" value="InterPro"/>
</dbReference>
<feature type="transmembrane region" description="Helical" evidence="13">
    <location>
        <begin position="131"/>
        <end position="150"/>
    </location>
</feature>
<evidence type="ECO:0000256" key="4">
    <source>
        <dbReference type="ARBA" id="ARBA00022475"/>
    </source>
</evidence>
<evidence type="ECO:0000256" key="1">
    <source>
        <dbReference type="ARBA" id="ARBA00004429"/>
    </source>
</evidence>
<comment type="similarity">
    <text evidence="2">Belongs to the TrkH potassium transport family.</text>
</comment>
<evidence type="ECO:0000256" key="6">
    <source>
        <dbReference type="ARBA" id="ARBA00022538"/>
    </source>
</evidence>
<dbReference type="EMBL" id="LN879430">
    <property type="protein sequence ID" value="CUH93752.1"/>
    <property type="molecule type" value="Genomic_DNA"/>
</dbReference>
<dbReference type="OrthoDB" id="9810952at2"/>
<dbReference type="Proteomes" id="UP000196053">
    <property type="component" value="Chromosome I"/>
</dbReference>
<dbReference type="AlphaFoldDB" id="A0A0K8J8W7"/>
<name>A0A0K8J8W7_9FIRM</name>
<feature type="transmembrane region" description="Helical" evidence="13">
    <location>
        <begin position="269"/>
        <end position="288"/>
    </location>
</feature>
<keyword evidence="6" id="KW-0633">Potassium transport</keyword>
<keyword evidence="9 13" id="KW-1133">Transmembrane helix</keyword>
<keyword evidence="11 13" id="KW-0472">Membrane</keyword>
<feature type="transmembrane region" description="Helical" evidence="13">
    <location>
        <begin position="389"/>
        <end position="409"/>
    </location>
</feature>
<gene>
    <name evidence="14" type="ORF">SD1D_2237</name>
</gene>
<feature type="transmembrane region" description="Helical" evidence="13">
    <location>
        <begin position="236"/>
        <end position="257"/>
    </location>
</feature>
<dbReference type="PANTHER" id="PTHR32024:SF2">
    <property type="entry name" value="TRK SYSTEM POTASSIUM UPTAKE PROTEIN TRKG-RELATED"/>
    <property type="match status" value="1"/>
</dbReference>
<feature type="binding site" evidence="12">
    <location>
        <position position="311"/>
    </location>
    <ligand>
        <name>K(+)</name>
        <dbReference type="ChEBI" id="CHEBI:29103"/>
    </ligand>
</feature>
<sequence>MNKYVIFYIIGWILNIEAAFMLLPSICAIIYKEKSVFAFLITIVICLFIGIPLSLRKPKNRVFFAKEGFLIVALAWIVISIMGALPFYISGQIPSYVDALFEIISGFTTTGSSILTDIEAMDYCMLFWRSFAHWIGGMGVLVFLLAIFPMTDGESIHIMRAESPGPSVEKIVPKMRTTAILLYKIYLGMTLLQIVLLLLGGMPLFDALTITFGTAGTGGFAIKNTSIIPYTRYQQAVVTIFMFLFGVNFNIYYLILLRKFKESLKNEELKWYITIVTSAIILISLNIGGIKGFFKSIHHAAFQVSSIITTTGYATVDFNYWPTFSKVILVILMFIGACAGSTGGGIKVSRIVILLKSVRHEISYLTQKRSVKILRINGKKISNETARSVNLYFVAYMFIFTVSLLIISLDNHDFTTSFTAVASTLNNIGPGLEAIGPMGNFSNFSNLSKFVMMFDMLAGRLEIFPVLLPISLGISKIKSHKLTLPR</sequence>
<dbReference type="GO" id="GO:0046872">
    <property type="term" value="F:metal ion binding"/>
    <property type="evidence" value="ECO:0007669"/>
    <property type="project" value="UniProtKB-KW"/>
</dbReference>
<keyword evidence="8 12" id="KW-0630">Potassium</keyword>
<dbReference type="Pfam" id="PF02386">
    <property type="entry name" value="TrkH"/>
    <property type="match status" value="1"/>
</dbReference>
<keyword evidence="12" id="KW-0479">Metal-binding</keyword>
<evidence type="ECO:0000256" key="3">
    <source>
        <dbReference type="ARBA" id="ARBA00022448"/>
    </source>
</evidence>
<dbReference type="RefSeq" id="WP_058258978.1">
    <property type="nucleotide sequence ID" value="NZ_LN879430.1"/>
</dbReference>
<accession>A0A0K8J8W7</accession>
<protein>
    <submittedName>
        <fullName evidence="14">Putative membrane protein</fullName>
    </submittedName>
</protein>
<feature type="binding site" evidence="12">
    <location>
        <position position="218"/>
    </location>
    <ligand>
        <name>K(+)</name>
        <dbReference type="ChEBI" id="CHEBI:29103"/>
    </ligand>
</feature>
<evidence type="ECO:0000256" key="9">
    <source>
        <dbReference type="ARBA" id="ARBA00022989"/>
    </source>
</evidence>
<evidence type="ECO:0000256" key="2">
    <source>
        <dbReference type="ARBA" id="ARBA00009137"/>
    </source>
</evidence>
<evidence type="ECO:0000256" key="8">
    <source>
        <dbReference type="ARBA" id="ARBA00022958"/>
    </source>
</evidence>
<evidence type="ECO:0000256" key="7">
    <source>
        <dbReference type="ARBA" id="ARBA00022692"/>
    </source>
</evidence>
<feature type="transmembrane region" description="Helical" evidence="13">
    <location>
        <begin position="7"/>
        <end position="31"/>
    </location>
</feature>
<dbReference type="KEGG" id="hsd:SD1D_2237"/>
<feature type="transmembrane region" description="Helical" evidence="13">
    <location>
        <begin position="180"/>
        <end position="199"/>
    </location>
</feature>
<comment type="subcellular location">
    <subcellularLocation>
        <location evidence="1">Cell inner membrane</location>
        <topology evidence="1">Multi-pass membrane protein</topology>
    </subcellularLocation>
</comment>
<dbReference type="PIRSF" id="PIRSF006247">
    <property type="entry name" value="TrkH"/>
    <property type="match status" value="1"/>
</dbReference>
<feature type="transmembrane region" description="Helical" evidence="13">
    <location>
        <begin position="450"/>
        <end position="474"/>
    </location>
</feature>
<evidence type="ECO:0000256" key="12">
    <source>
        <dbReference type="PIRSR" id="PIRSR006247-1"/>
    </source>
</evidence>
<keyword evidence="7 13" id="KW-0812">Transmembrane</keyword>
<proteinExistence type="inferred from homology"/>
<feature type="binding site" evidence="12">
    <location>
        <position position="427"/>
    </location>
    <ligand>
        <name>K(+)</name>
        <dbReference type="ChEBI" id="CHEBI:29103"/>
    </ligand>
</feature>
<keyword evidence="3" id="KW-0813">Transport</keyword>